<reference evidence="2 3" key="2">
    <citation type="submission" date="2019-01" db="EMBL/GenBank/DDBJ databases">
        <title>Motilimonas pumilus sp. nov., isolated from the gut of sea cucumber (Apostichopus japonicus).</title>
        <authorList>
            <person name="Wang F.-Q."/>
            <person name="Ren L.-H."/>
            <person name="Lin Y.-W."/>
            <person name="Sun G.-H."/>
            <person name="Du Z.-J."/>
            <person name="Zhao J.-X."/>
            <person name="Liu X.-J."/>
            <person name="Liu L.-J."/>
        </authorList>
    </citation>
    <scope>NUCLEOTIDE SEQUENCE [LARGE SCALE GENOMIC DNA]</scope>
    <source>
        <strain evidence="2 3">PLHSC7-2</strain>
    </source>
</reference>
<protein>
    <submittedName>
        <fullName evidence="2">TIGR03899 family protein</fullName>
    </submittedName>
</protein>
<organism evidence="2 3">
    <name type="scientific">Motilimonas pumila</name>
    <dbReference type="NCBI Taxonomy" id="2303987"/>
    <lineage>
        <taxon>Bacteria</taxon>
        <taxon>Pseudomonadati</taxon>
        <taxon>Pseudomonadota</taxon>
        <taxon>Gammaproteobacteria</taxon>
        <taxon>Alteromonadales</taxon>
        <taxon>Alteromonadales genera incertae sedis</taxon>
        <taxon>Motilimonas</taxon>
    </lineage>
</organism>
<comment type="caution">
    <text evidence="2">The sequence shown here is derived from an EMBL/GenBank/DDBJ whole genome shotgun (WGS) entry which is preliminary data.</text>
</comment>
<dbReference type="Pfam" id="PF10987">
    <property type="entry name" value="DUF2806"/>
    <property type="match status" value="1"/>
</dbReference>
<dbReference type="InterPro" id="IPR021254">
    <property type="entry name" value="DUF2806"/>
</dbReference>
<name>A0A418YC05_9GAMM</name>
<feature type="region of interest" description="Disordered" evidence="1">
    <location>
        <begin position="1"/>
        <end position="20"/>
    </location>
</feature>
<dbReference type="NCBIfam" id="TIGR03899">
    <property type="entry name" value="TIGR03899 family protein"/>
    <property type="match status" value="1"/>
</dbReference>
<keyword evidence="3" id="KW-1185">Reference proteome</keyword>
<evidence type="ECO:0000256" key="1">
    <source>
        <dbReference type="SAM" id="MobiDB-lite"/>
    </source>
</evidence>
<dbReference type="AlphaFoldDB" id="A0A418YC05"/>
<reference evidence="2 3" key="1">
    <citation type="submission" date="2018-09" db="EMBL/GenBank/DDBJ databases">
        <authorList>
            <person name="Wang F."/>
        </authorList>
    </citation>
    <scope>NUCLEOTIDE SEQUENCE [LARGE SCALE GENOMIC DNA]</scope>
    <source>
        <strain evidence="2 3">PLHSC7-2</strain>
    </source>
</reference>
<dbReference type="OrthoDB" id="886161at2"/>
<evidence type="ECO:0000313" key="2">
    <source>
        <dbReference type="EMBL" id="RJG42055.1"/>
    </source>
</evidence>
<dbReference type="RefSeq" id="WP_119911563.1">
    <property type="nucleotide sequence ID" value="NZ_QZCH01000021.1"/>
</dbReference>
<feature type="compositionally biased region" description="Polar residues" evidence="1">
    <location>
        <begin position="11"/>
        <end position="20"/>
    </location>
</feature>
<evidence type="ECO:0000313" key="3">
    <source>
        <dbReference type="Proteomes" id="UP000283255"/>
    </source>
</evidence>
<accession>A0A418YC05</accession>
<dbReference type="EMBL" id="QZCH01000021">
    <property type="protein sequence ID" value="RJG42055.1"/>
    <property type="molecule type" value="Genomic_DNA"/>
</dbReference>
<gene>
    <name evidence="2" type="ORF">D1Z90_14820</name>
</gene>
<sequence length="283" mass="31254">MAPTTRIAPLNNDSGPASTQSKTVELANAYGVGARLTKEQPFNIAQRAKKRIAMEAIKKQENLEQIMLLAYQECNSDDAAGEVDPDWMTAYLRLAEEICGNNMKALWAKILAQEITSPGSFSVKSLETLKKMTQREAGVFQRCCNLSCMFSGDSGHKVITGYVRPPSSMQLFSRPDVAKLSLGKFRFPYSNILMLADLGLIYPSELESGEMQPGQELKLNCNDHMISLAANGKKLKLYYYKFTPVGNELASLIPAEMEAAYIKALTELLERNFQVASGIETSS</sequence>
<proteinExistence type="predicted"/>
<dbReference type="Proteomes" id="UP000283255">
    <property type="component" value="Unassembled WGS sequence"/>
</dbReference>